<keyword evidence="8" id="KW-1185">Reference proteome</keyword>
<evidence type="ECO:0000313" key="8">
    <source>
        <dbReference type="Proteomes" id="UP000321685"/>
    </source>
</evidence>
<dbReference type="InterPro" id="IPR016156">
    <property type="entry name" value="FAD/NAD-linked_Rdtase_dimer_sf"/>
</dbReference>
<dbReference type="AlphaFoldDB" id="A0A511DRJ1"/>
<dbReference type="EMBL" id="BJVJ01000124">
    <property type="protein sequence ID" value="GEL26927.1"/>
    <property type="molecule type" value="Genomic_DNA"/>
</dbReference>
<dbReference type="PANTHER" id="PTHR43557">
    <property type="entry name" value="APOPTOSIS-INDUCING FACTOR 1"/>
    <property type="match status" value="1"/>
</dbReference>
<keyword evidence="4" id="KW-0560">Oxidoreductase</keyword>
<dbReference type="GO" id="GO:0005737">
    <property type="term" value="C:cytoplasm"/>
    <property type="evidence" value="ECO:0007669"/>
    <property type="project" value="TreeGrafter"/>
</dbReference>
<comment type="cofactor">
    <cofactor evidence="1">
        <name>FAD</name>
        <dbReference type="ChEBI" id="CHEBI:57692"/>
    </cofactor>
</comment>
<proteinExistence type="predicted"/>
<keyword evidence="3" id="KW-0274">FAD</keyword>
<evidence type="ECO:0000256" key="1">
    <source>
        <dbReference type="ARBA" id="ARBA00001974"/>
    </source>
</evidence>
<accession>A0A511DRJ1</accession>
<dbReference type="PANTHER" id="PTHR43557:SF2">
    <property type="entry name" value="RIESKE DOMAIN-CONTAINING PROTEIN-RELATED"/>
    <property type="match status" value="1"/>
</dbReference>
<evidence type="ECO:0000259" key="5">
    <source>
        <dbReference type="Pfam" id="PF07992"/>
    </source>
</evidence>
<dbReference type="SUPFAM" id="SSF51905">
    <property type="entry name" value="FAD/NAD(P)-binding domain"/>
    <property type="match status" value="2"/>
</dbReference>
<dbReference type="Pfam" id="PF07992">
    <property type="entry name" value="Pyr_redox_2"/>
    <property type="match status" value="1"/>
</dbReference>
<reference evidence="7 8" key="1">
    <citation type="submission" date="2019-07" db="EMBL/GenBank/DDBJ databases">
        <title>Whole genome shotgun sequence of Pseudonocardia sulfidoxydans NBRC 16205.</title>
        <authorList>
            <person name="Hosoyama A."/>
            <person name="Uohara A."/>
            <person name="Ohji S."/>
            <person name="Ichikawa N."/>
        </authorList>
    </citation>
    <scope>NUCLEOTIDE SEQUENCE [LARGE SCALE GENOMIC DNA]</scope>
    <source>
        <strain evidence="7 8">NBRC 16205</strain>
    </source>
</reference>
<dbReference type="PRINTS" id="PR00411">
    <property type="entry name" value="PNDRDTASEI"/>
</dbReference>
<evidence type="ECO:0000256" key="2">
    <source>
        <dbReference type="ARBA" id="ARBA00022630"/>
    </source>
</evidence>
<gene>
    <name evidence="7" type="ORF">PSU4_58810</name>
</gene>
<dbReference type="GO" id="GO:0016651">
    <property type="term" value="F:oxidoreductase activity, acting on NAD(P)H"/>
    <property type="evidence" value="ECO:0007669"/>
    <property type="project" value="TreeGrafter"/>
</dbReference>
<dbReference type="OrthoDB" id="4475657at2"/>
<dbReference type="InterPro" id="IPR036188">
    <property type="entry name" value="FAD/NAD-bd_sf"/>
</dbReference>
<dbReference type="InterPro" id="IPR050446">
    <property type="entry name" value="FAD-oxidoreductase/Apoptosis"/>
</dbReference>
<dbReference type="InterPro" id="IPR023753">
    <property type="entry name" value="FAD/NAD-binding_dom"/>
</dbReference>
<feature type="domain" description="Reductase C-terminal" evidence="6">
    <location>
        <begin position="321"/>
        <end position="405"/>
    </location>
</feature>
<feature type="domain" description="FAD/NAD(P)-binding" evidence="5">
    <location>
        <begin position="5"/>
        <end position="302"/>
    </location>
</feature>
<sequence>MTPSRCVIVGGGTAAAAAAASLRSAGFDGSLTLVSSADAPPYERPPLSKGFLTGACSAEDLQLRPSSWYDDNDVELRLGTTAEALDVDEHTLTLGDGERIRYDRVLLATGGTPRRLPDVESDRVLYLRDIGDAEALAKRLVPGEPLVVLGGGFIGCEVAASARALGVDVTVLEMAEQPLQRVVGAEVGRVVADIHREHGVTLRTGERVETVRADVDGVRVTTDRGPLECATLVVAVGLRPSTELAVDSGLAVDGATGGIVVDRFCRTTAPDVYAAGDVAAHDHPRYGRLIRVEHHDNAVRQGAAAGRAMLGERKAYTDPHWFWSDQYTHSIQQVGRADGCDETVVRGSLADRDFSMISLSAGRVCAVFALDRGVDILGGRRLIDSGVTVTAEQLRDESVSLKKLATAGRSDR</sequence>
<dbReference type="Proteomes" id="UP000321685">
    <property type="component" value="Unassembled WGS sequence"/>
</dbReference>
<dbReference type="SUPFAM" id="SSF55424">
    <property type="entry name" value="FAD/NAD-linked reductases, dimerisation (C-terminal) domain"/>
    <property type="match status" value="1"/>
</dbReference>
<keyword evidence="2" id="KW-0285">Flavoprotein</keyword>
<dbReference type="Gene3D" id="3.50.50.60">
    <property type="entry name" value="FAD/NAD(P)-binding domain"/>
    <property type="match status" value="2"/>
</dbReference>
<organism evidence="7 8">
    <name type="scientific">Pseudonocardia sulfidoxydans NBRC 16205</name>
    <dbReference type="NCBI Taxonomy" id="1223511"/>
    <lineage>
        <taxon>Bacteria</taxon>
        <taxon>Bacillati</taxon>
        <taxon>Actinomycetota</taxon>
        <taxon>Actinomycetes</taxon>
        <taxon>Pseudonocardiales</taxon>
        <taxon>Pseudonocardiaceae</taxon>
        <taxon>Pseudonocardia</taxon>
    </lineage>
</organism>
<evidence type="ECO:0000256" key="3">
    <source>
        <dbReference type="ARBA" id="ARBA00022827"/>
    </source>
</evidence>
<comment type="caution">
    <text evidence="7">The sequence shown here is derived from an EMBL/GenBank/DDBJ whole genome shotgun (WGS) entry which is preliminary data.</text>
</comment>
<dbReference type="Pfam" id="PF14759">
    <property type="entry name" value="Reductase_C"/>
    <property type="match status" value="1"/>
</dbReference>
<protein>
    <submittedName>
        <fullName evidence="7">Pyridine nucleotide-disulfide oxidoreductase</fullName>
    </submittedName>
</protein>
<dbReference type="RefSeq" id="WP_147115762.1">
    <property type="nucleotide sequence ID" value="NZ_BJVJ01000124.1"/>
</dbReference>
<dbReference type="InterPro" id="IPR028202">
    <property type="entry name" value="Reductase_C"/>
</dbReference>
<dbReference type="Gene3D" id="3.30.390.30">
    <property type="match status" value="1"/>
</dbReference>
<evidence type="ECO:0000256" key="4">
    <source>
        <dbReference type="ARBA" id="ARBA00023002"/>
    </source>
</evidence>
<evidence type="ECO:0000313" key="7">
    <source>
        <dbReference type="EMBL" id="GEL26927.1"/>
    </source>
</evidence>
<evidence type="ECO:0000259" key="6">
    <source>
        <dbReference type="Pfam" id="PF14759"/>
    </source>
</evidence>
<name>A0A511DRJ1_9PSEU</name>
<dbReference type="PRINTS" id="PR00368">
    <property type="entry name" value="FADPNR"/>
</dbReference>